<keyword evidence="9" id="KW-1185">Reference proteome</keyword>
<evidence type="ECO:0000256" key="6">
    <source>
        <dbReference type="ARBA" id="ARBA00023004"/>
    </source>
</evidence>
<comment type="similarity">
    <text evidence="2">Belongs to the cytochrome P450 family.</text>
</comment>
<evidence type="ECO:0000256" key="7">
    <source>
        <dbReference type="ARBA" id="ARBA00023033"/>
    </source>
</evidence>
<name>A0A7J8VJ66_9ROSI</name>
<evidence type="ECO:0000313" key="9">
    <source>
        <dbReference type="Proteomes" id="UP000593573"/>
    </source>
</evidence>
<evidence type="ECO:0000256" key="2">
    <source>
        <dbReference type="ARBA" id="ARBA00010617"/>
    </source>
</evidence>
<evidence type="ECO:0000256" key="3">
    <source>
        <dbReference type="ARBA" id="ARBA00022617"/>
    </source>
</evidence>
<dbReference type="EMBL" id="JABFAB010000010">
    <property type="protein sequence ID" value="MBA0662662.1"/>
    <property type="molecule type" value="Genomic_DNA"/>
</dbReference>
<dbReference type="PANTHER" id="PTHR47944:SF4">
    <property type="entry name" value="OS09G0441700 PROTEIN"/>
    <property type="match status" value="1"/>
</dbReference>
<keyword evidence="7" id="KW-0503">Monooxygenase</keyword>
<dbReference type="GO" id="GO:0004497">
    <property type="term" value="F:monooxygenase activity"/>
    <property type="evidence" value="ECO:0007669"/>
    <property type="project" value="UniProtKB-KW"/>
</dbReference>
<keyword evidence="3" id="KW-0349">Heme</keyword>
<dbReference type="Proteomes" id="UP000593573">
    <property type="component" value="Unassembled WGS sequence"/>
</dbReference>
<dbReference type="AlphaFoldDB" id="A0A7J8VJ66"/>
<comment type="cofactor">
    <cofactor evidence="1">
        <name>heme</name>
        <dbReference type="ChEBI" id="CHEBI:30413"/>
    </cofactor>
</comment>
<dbReference type="GO" id="GO:0046872">
    <property type="term" value="F:metal ion binding"/>
    <property type="evidence" value="ECO:0007669"/>
    <property type="project" value="UniProtKB-KW"/>
</dbReference>
<evidence type="ECO:0000256" key="4">
    <source>
        <dbReference type="ARBA" id="ARBA00022723"/>
    </source>
</evidence>
<comment type="caution">
    <text evidence="8">The sequence shown here is derived from an EMBL/GenBank/DDBJ whole genome shotgun (WGS) entry which is preliminary data.</text>
</comment>
<evidence type="ECO:0000256" key="1">
    <source>
        <dbReference type="ARBA" id="ARBA00001971"/>
    </source>
</evidence>
<evidence type="ECO:0000313" key="8">
    <source>
        <dbReference type="EMBL" id="MBA0662662.1"/>
    </source>
</evidence>
<dbReference type="PANTHER" id="PTHR47944">
    <property type="entry name" value="CYTOCHROME P450 98A9"/>
    <property type="match status" value="1"/>
</dbReference>
<gene>
    <name evidence="8" type="ORF">Goklo_006744</name>
</gene>
<keyword evidence="5" id="KW-0560">Oxidoreductase</keyword>
<proteinExistence type="inferred from homology"/>
<evidence type="ECO:0000256" key="5">
    <source>
        <dbReference type="ARBA" id="ARBA00023002"/>
    </source>
</evidence>
<accession>A0A7J8VJ66</accession>
<keyword evidence="4" id="KW-0479">Metal-binding</keyword>
<reference evidence="8 9" key="1">
    <citation type="journal article" date="2019" name="Genome Biol. Evol.">
        <title>Insights into the evolution of the New World diploid cottons (Gossypium, subgenus Houzingenia) based on genome sequencing.</title>
        <authorList>
            <person name="Grover C.E."/>
            <person name="Arick M.A. 2nd"/>
            <person name="Thrash A."/>
            <person name="Conover J.L."/>
            <person name="Sanders W.S."/>
            <person name="Peterson D.G."/>
            <person name="Frelichowski J.E."/>
            <person name="Scheffler J.A."/>
            <person name="Scheffler B.E."/>
            <person name="Wendel J.F."/>
        </authorList>
    </citation>
    <scope>NUCLEOTIDE SEQUENCE [LARGE SCALE GENOMIC DNA]</scope>
    <source>
        <strain evidence="8">57</strain>
        <tissue evidence="8">Leaf</tissue>
    </source>
</reference>
<protein>
    <submittedName>
        <fullName evidence="8">Uncharacterized protein</fullName>
    </submittedName>
</protein>
<dbReference type="OrthoDB" id="2789670at2759"/>
<sequence>MAKVSLKTYDVTFADQPKIVVGEYTTYNYFDITWSHTGHTSVKYEELLLGEKYTDEIGENEIVTPNEFKEMLEELFLLNGVLDIGDSIPWLRFWDLCYGTNESNGQ</sequence>
<organism evidence="8 9">
    <name type="scientific">Gossypium klotzschianum</name>
    <dbReference type="NCBI Taxonomy" id="34286"/>
    <lineage>
        <taxon>Eukaryota</taxon>
        <taxon>Viridiplantae</taxon>
        <taxon>Streptophyta</taxon>
        <taxon>Embryophyta</taxon>
        <taxon>Tracheophyta</taxon>
        <taxon>Spermatophyta</taxon>
        <taxon>Magnoliopsida</taxon>
        <taxon>eudicotyledons</taxon>
        <taxon>Gunneridae</taxon>
        <taxon>Pentapetalae</taxon>
        <taxon>rosids</taxon>
        <taxon>malvids</taxon>
        <taxon>Malvales</taxon>
        <taxon>Malvaceae</taxon>
        <taxon>Malvoideae</taxon>
        <taxon>Gossypium</taxon>
    </lineage>
</organism>
<keyword evidence="6" id="KW-0408">Iron</keyword>